<evidence type="ECO:0000313" key="2">
    <source>
        <dbReference type="Proteomes" id="UP001596356"/>
    </source>
</evidence>
<dbReference type="Pfam" id="PF00106">
    <property type="entry name" value="adh_short"/>
    <property type="match status" value="1"/>
</dbReference>
<keyword evidence="2" id="KW-1185">Reference proteome</keyword>
<evidence type="ECO:0000313" key="1">
    <source>
        <dbReference type="EMBL" id="MFC6713025.1"/>
    </source>
</evidence>
<organism evidence="1 2">
    <name type="scientific">Branchiibius cervicis</name>
    <dbReference type="NCBI Taxonomy" id="908252"/>
    <lineage>
        <taxon>Bacteria</taxon>
        <taxon>Bacillati</taxon>
        <taxon>Actinomycetota</taxon>
        <taxon>Actinomycetes</taxon>
        <taxon>Micrococcales</taxon>
        <taxon>Dermacoccaceae</taxon>
        <taxon>Branchiibius</taxon>
    </lineage>
</organism>
<dbReference type="PANTHER" id="PTHR45458">
    <property type="entry name" value="SHORT-CHAIN DEHYDROGENASE/REDUCTASE SDR"/>
    <property type="match status" value="1"/>
</dbReference>
<dbReference type="InterPro" id="IPR036291">
    <property type="entry name" value="NAD(P)-bd_dom_sf"/>
</dbReference>
<name>A0ABW2ARE9_9MICO</name>
<dbReference type="PANTHER" id="PTHR45458:SF1">
    <property type="entry name" value="SHORT CHAIN DEHYDROGENASE"/>
    <property type="match status" value="1"/>
</dbReference>
<dbReference type="SUPFAM" id="SSF51735">
    <property type="entry name" value="NAD(P)-binding Rossmann-fold domains"/>
    <property type="match status" value="1"/>
</dbReference>
<dbReference type="InterPro" id="IPR002347">
    <property type="entry name" value="SDR_fam"/>
</dbReference>
<proteinExistence type="predicted"/>
<dbReference type="Proteomes" id="UP001596356">
    <property type="component" value="Unassembled WGS sequence"/>
</dbReference>
<dbReference type="EMBL" id="JBHSWJ010000002">
    <property type="protein sequence ID" value="MFC6713025.1"/>
    <property type="molecule type" value="Genomic_DNA"/>
</dbReference>
<accession>A0ABW2ARE9</accession>
<sequence>MQHDEHPSTPHRDVLVIGASRGLGAAIAETYADRGARVVATVRAPSGTPLHAYVERTGTPIDIEEVDIDHAEQVTALHDRLSGRHFDLLFVVAGISLAAQDAIGADVATEDFTRMMLTNVLGVMRAVETLQDLVTPDGTIAVMSSGQGSVTNNTTGGFEVYRATKSALNQMFRSYAARHAGERRPLLLMAPGWVKTTLGGSNAMLEISDSIPPLVDTLDAQHGTPGLQFLDRTGEPVAW</sequence>
<dbReference type="Gene3D" id="3.40.50.720">
    <property type="entry name" value="NAD(P)-binding Rossmann-like Domain"/>
    <property type="match status" value="1"/>
</dbReference>
<comment type="caution">
    <text evidence="1">The sequence shown here is derived from an EMBL/GenBank/DDBJ whole genome shotgun (WGS) entry which is preliminary data.</text>
</comment>
<gene>
    <name evidence="1" type="ORF">ACFQBT_03855</name>
</gene>
<reference evidence="2" key="1">
    <citation type="journal article" date="2019" name="Int. J. Syst. Evol. Microbiol.">
        <title>The Global Catalogue of Microorganisms (GCM) 10K type strain sequencing project: providing services to taxonomists for standard genome sequencing and annotation.</title>
        <authorList>
            <consortium name="The Broad Institute Genomics Platform"/>
            <consortium name="The Broad Institute Genome Sequencing Center for Infectious Disease"/>
            <person name="Wu L."/>
            <person name="Ma J."/>
        </authorList>
    </citation>
    <scope>NUCLEOTIDE SEQUENCE [LARGE SCALE GENOMIC DNA]</scope>
    <source>
        <strain evidence="2">NBRC 106593</strain>
    </source>
</reference>
<protein>
    <submittedName>
        <fullName evidence="1">SDR family NAD(P)-dependent oxidoreductase</fullName>
    </submittedName>
</protein>
<dbReference type="RefSeq" id="WP_377820523.1">
    <property type="nucleotide sequence ID" value="NZ_JBHSWJ010000002.1"/>
</dbReference>
<dbReference type="PRINTS" id="PR00081">
    <property type="entry name" value="GDHRDH"/>
</dbReference>
<dbReference type="InterPro" id="IPR052184">
    <property type="entry name" value="SDR_enzymes"/>
</dbReference>